<gene>
    <name evidence="2" type="ORF">ABH38_07850</name>
</gene>
<feature type="transmembrane region" description="Helical" evidence="1">
    <location>
        <begin position="12"/>
        <end position="32"/>
    </location>
</feature>
<feature type="transmembrane region" description="Helical" evidence="1">
    <location>
        <begin position="44"/>
        <end position="69"/>
    </location>
</feature>
<comment type="caution">
    <text evidence="2">The sequence shown here is derived from an EMBL/GenBank/DDBJ whole genome shotgun (WGS) entry which is preliminary data.</text>
</comment>
<keyword evidence="3" id="KW-1185">Reference proteome</keyword>
<organism evidence="2 3">
    <name type="scientific">Mycobacterium haemophilum</name>
    <dbReference type="NCBI Taxonomy" id="29311"/>
    <lineage>
        <taxon>Bacteria</taxon>
        <taxon>Bacillati</taxon>
        <taxon>Actinomycetota</taxon>
        <taxon>Actinomycetes</taxon>
        <taxon>Mycobacteriales</taxon>
        <taxon>Mycobacteriaceae</taxon>
        <taxon>Mycobacterium</taxon>
    </lineage>
</organism>
<evidence type="ECO:0000256" key="1">
    <source>
        <dbReference type="SAM" id="Phobius"/>
    </source>
</evidence>
<keyword evidence="1" id="KW-0812">Transmembrane</keyword>
<evidence type="ECO:0000313" key="3">
    <source>
        <dbReference type="Proteomes" id="UP000036334"/>
    </source>
</evidence>
<keyword evidence="1" id="KW-0472">Membrane</keyword>
<accession>A0A0I9V1S9</accession>
<name>A0A0I9V1S9_9MYCO</name>
<sequence length="73" mass="7958">MHFGELDKTDLLIPPVALCYFHTVFAAAFGWPLVSTQRFFRSTIIAWCGVGLCLVGVVTLVLSLVSFGFSCST</sequence>
<proteinExistence type="predicted"/>
<evidence type="ECO:0000313" key="2">
    <source>
        <dbReference type="EMBL" id="KLO37333.1"/>
    </source>
</evidence>
<protein>
    <submittedName>
        <fullName evidence="2">Uncharacterized protein</fullName>
    </submittedName>
</protein>
<reference evidence="2 3" key="1">
    <citation type="submission" date="2015-05" db="EMBL/GenBank/DDBJ databases">
        <title>Genome sequence of Mycobacterium haemophilum.</title>
        <authorList>
            <person name="Greninger A.L."/>
            <person name="Cunningham G."/>
            <person name="Miller S."/>
        </authorList>
    </citation>
    <scope>NUCLEOTIDE SEQUENCE [LARGE SCALE GENOMIC DNA]</scope>
    <source>
        <strain evidence="3">UC1</strain>
    </source>
</reference>
<dbReference type="Proteomes" id="UP000036334">
    <property type="component" value="Unassembled WGS sequence"/>
</dbReference>
<dbReference type="EMBL" id="LDPR01000005">
    <property type="protein sequence ID" value="KLO37333.1"/>
    <property type="molecule type" value="Genomic_DNA"/>
</dbReference>
<keyword evidence="1" id="KW-1133">Transmembrane helix</keyword>
<dbReference type="RefSeq" id="WP_047315116.1">
    <property type="nucleotide sequence ID" value="NZ_LDPQ01000010.1"/>
</dbReference>
<dbReference type="AlphaFoldDB" id="A0A0I9V1S9"/>